<dbReference type="GO" id="GO:0005525">
    <property type="term" value="F:GTP binding"/>
    <property type="evidence" value="ECO:0007669"/>
    <property type="project" value="UniProtKB-UniRule"/>
</dbReference>
<dbReference type="PROSITE" id="PS51722">
    <property type="entry name" value="G_TR_2"/>
    <property type="match status" value="1"/>
</dbReference>
<proteinExistence type="inferred from homology"/>
<reference evidence="9 12" key="1">
    <citation type="submission" date="2017-01" db="EMBL/GenBank/DDBJ databases">
        <title>Complete Genome Sequence of Dolosigranulum pigrum isolated from a Patient with interstitial lung disease.</title>
        <authorList>
            <person name="Mukhopadhyay R."/>
            <person name="Joaquin J."/>
            <person name="Hogue R."/>
            <person name="Fitzgerald S."/>
            <person name="Jospin G."/>
            <person name="Eisen J.A."/>
            <person name="Chaturvedi V."/>
        </authorList>
    </citation>
    <scope>NUCLEOTIDE SEQUENCE [LARGE SCALE GENOMIC DNA]</scope>
    <source>
        <strain evidence="9 12">15S00348</strain>
    </source>
</reference>
<dbReference type="AlphaFoldDB" id="A0A1S8KP82"/>
<keyword evidence="4 7" id="KW-0251">Elongation factor</keyword>
<dbReference type="Pfam" id="PF00009">
    <property type="entry name" value="GTP_EFTU"/>
    <property type="match status" value="1"/>
</dbReference>
<dbReference type="PANTHER" id="PTHR43261:SF1">
    <property type="entry name" value="RIBOSOME-RELEASING FACTOR 2, MITOCHONDRIAL"/>
    <property type="match status" value="1"/>
</dbReference>
<dbReference type="InterPro" id="IPR000795">
    <property type="entry name" value="T_Tr_GTP-bd_dom"/>
</dbReference>
<comment type="function">
    <text evidence="7">Catalyzes the GTP-dependent ribosomal translocation step during translation elongation. During this step, the ribosome changes from the pre-translocational (PRE) to the post-translocational (POST) state as the newly formed A-site-bound peptidyl-tRNA and P-site-bound deacylated tRNA move to the P and E sites, respectively. Catalyzes the coordinated movement of the two tRNA molecules, the mRNA and conformational changes in the ribosome.</text>
</comment>
<evidence type="ECO:0000256" key="4">
    <source>
        <dbReference type="ARBA" id="ARBA00022768"/>
    </source>
</evidence>
<dbReference type="PRINTS" id="PR00315">
    <property type="entry name" value="ELONGATNFCT"/>
</dbReference>
<dbReference type="InterPro" id="IPR027417">
    <property type="entry name" value="P-loop_NTPase"/>
</dbReference>
<evidence type="ECO:0000256" key="7">
    <source>
        <dbReference type="HAMAP-Rule" id="MF_00054"/>
    </source>
</evidence>
<evidence type="ECO:0000313" key="10">
    <source>
        <dbReference type="EMBL" id="QDO92073.1"/>
    </source>
</evidence>
<dbReference type="GO" id="GO:0005737">
    <property type="term" value="C:cytoplasm"/>
    <property type="evidence" value="ECO:0007669"/>
    <property type="project" value="UniProtKB-SubCell"/>
</dbReference>
<dbReference type="Proteomes" id="UP000190409">
    <property type="component" value="Unassembled WGS sequence"/>
</dbReference>
<dbReference type="InterPro" id="IPR004540">
    <property type="entry name" value="Transl_elong_EFG/EF2"/>
</dbReference>
<dbReference type="FunFam" id="2.40.30.10:FF:000006">
    <property type="entry name" value="Elongation factor G"/>
    <property type="match status" value="1"/>
</dbReference>
<dbReference type="InterPro" id="IPR041095">
    <property type="entry name" value="EFG_II"/>
</dbReference>
<keyword evidence="7" id="KW-0963">Cytoplasm</keyword>
<name>A0A1S8KP82_9LACT</name>
<dbReference type="InterPro" id="IPR053905">
    <property type="entry name" value="EF-G-like_DII"/>
</dbReference>
<dbReference type="Pfam" id="PF00679">
    <property type="entry name" value="EFG_C"/>
    <property type="match status" value="1"/>
</dbReference>
<dbReference type="GO" id="GO:0032790">
    <property type="term" value="P:ribosome disassembly"/>
    <property type="evidence" value="ECO:0007669"/>
    <property type="project" value="TreeGrafter"/>
</dbReference>
<dbReference type="OrthoDB" id="9804431at2"/>
<dbReference type="InterPro" id="IPR031157">
    <property type="entry name" value="G_TR_CS"/>
</dbReference>
<evidence type="ECO:0000313" key="14">
    <source>
        <dbReference type="Proteomes" id="UP000315953"/>
    </source>
</evidence>
<dbReference type="Pfam" id="PF22042">
    <property type="entry name" value="EF-G_D2"/>
    <property type="match status" value="1"/>
</dbReference>
<dbReference type="SUPFAM" id="SSF52540">
    <property type="entry name" value="P-loop containing nucleoside triphosphate hydrolases"/>
    <property type="match status" value="1"/>
</dbReference>
<dbReference type="NCBIfam" id="TIGR00231">
    <property type="entry name" value="small_GTP"/>
    <property type="match status" value="1"/>
</dbReference>
<dbReference type="InterPro" id="IPR047872">
    <property type="entry name" value="EFG_IV"/>
</dbReference>
<dbReference type="SUPFAM" id="SSF50447">
    <property type="entry name" value="Translation proteins"/>
    <property type="match status" value="1"/>
</dbReference>
<dbReference type="SMART" id="SM00889">
    <property type="entry name" value="EFG_IV"/>
    <property type="match status" value="1"/>
</dbReference>
<dbReference type="PROSITE" id="PS00301">
    <property type="entry name" value="G_TR_1"/>
    <property type="match status" value="1"/>
</dbReference>
<dbReference type="CDD" id="cd01434">
    <property type="entry name" value="EFG_mtEFG1_IV"/>
    <property type="match status" value="1"/>
</dbReference>
<dbReference type="Gene3D" id="3.30.70.240">
    <property type="match status" value="1"/>
</dbReference>
<comment type="similarity">
    <text evidence="1 7">Belongs to the TRAFAC class translation factor GTPase superfamily. Classic translation factor GTPase family. EF-G/EF-2 subfamily.</text>
</comment>
<dbReference type="Gene3D" id="3.30.70.870">
    <property type="entry name" value="Elongation Factor G (Translational Gtpase), domain 3"/>
    <property type="match status" value="1"/>
</dbReference>
<dbReference type="InterPro" id="IPR020568">
    <property type="entry name" value="Ribosomal_Su5_D2-typ_SF"/>
</dbReference>
<accession>A0A1S8KP82</accession>
<dbReference type="Proteomes" id="UP000249099">
    <property type="component" value="Unassembled WGS sequence"/>
</dbReference>
<dbReference type="EMBL" id="CP041626">
    <property type="protein sequence ID" value="QDO92073.1"/>
    <property type="molecule type" value="Genomic_DNA"/>
</dbReference>
<dbReference type="NCBIfam" id="TIGR00484">
    <property type="entry name" value="EF-G"/>
    <property type="match status" value="1"/>
</dbReference>
<dbReference type="NCBIfam" id="NF009379">
    <property type="entry name" value="PRK12740.1-3"/>
    <property type="match status" value="1"/>
</dbReference>
<reference evidence="11 13" key="2">
    <citation type="submission" date="2017-03" db="EMBL/GenBank/DDBJ databases">
        <title>wgs assembly of Dolosigranulum pigrum KPL CDC strains.</title>
        <authorList>
            <person name="Brugger S.D."/>
            <person name="Pettigrew M."/>
            <person name="Kong Y."/>
            <person name="Lemon K.P."/>
        </authorList>
    </citation>
    <scope>NUCLEOTIDE SEQUENCE [LARGE SCALE GENOMIC DNA]</scope>
    <source>
        <strain evidence="11 13">KPL1931_CDC4294-98</strain>
    </source>
</reference>
<evidence type="ECO:0000256" key="5">
    <source>
        <dbReference type="ARBA" id="ARBA00022917"/>
    </source>
</evidence>
<dbReference type="EMBL" id="NAQV01000004">
    <property type="protein sequence ID" value="RAN64860.1"/>
    <property type="molecule type" value="Genomic_DNA"/>
</dbReference>
<dbReference type="FunFam" id="3.40.50.300:FF:000029">
    <property type="entry name" value="Elongation factor G"/>
    <property type="match status" value="1"/>
</dbReference>
<dbReference type="GeneID" id="42694089"/>
<dbReference type="SMART" id="SM00838">
    <property type="entry name" value="EFG_C"/>
    <property type="match status" value="1"/>
</dbReference>
<comment type="subcellular location">
    <subcellularLocation>
        <location evidence="7">Cytoplasm</location>
    </subcellularLocation>
</comment>
<feature type="domain" description="Tr-type G" evidence="8">
    <location>
        <begin position="9"/>
        <end position="283"/>
    </location>
</feature>
<dbReference type="SUPFAM" id="SSF54980">
    <property type="entry name" value="EF-G C-terminal domain-like"/>
    <property type="match status" value="2"/>
</dbReference>
<dbReference type="FunFam" id="3.30.230.10:FF:000003">
    <property type="entry name" value="Elongation factor G"/>
    <property type="match status" value="1"/>
</dbReference>
<dbReference type="CDD" id="cd01886">
    <property type="entry name" value="EF-G"/>
    <property type="match status" value="1"/>
</dbReference>
<sequence length="695" mass="76448">MAKRAFPLERTRNIGIMAHIDAGKTTTTERILYYSGRIHKIGETHEGASQMDWMEQEQERGITITSAATTTSWLDHRINIIDTPGHVDFTVEVERSLRVLDGAVAVLDAQSGVEPQTETVWRQATTYHVPRIVFVNKMDKLGANFINASESLHDRLDANAHPIQLPIGAEDDFEGIIDLVEMKAYVYGNDLGTEINEVEIPDEYKDQAKTYREKLVEAVVELDEELMMSYLEGEEITNEQLKAGIRQATLDVEFFPVLCGTAFKNKGVQLVLNAVVDYLPAPTDVPAIEGHVQDDPDKVVKREAGDDQPFSALAFKVMTDPYVGRLTFFRVYSGTLESGSYILNATKDSRERVGRILQMHANSREEIPEVFSGDIAAAVGLKDTGTGDTLCDLDDPVILESMEFPEPVIQVAIEPKSKADQDKMSVALSKLAEEDPTFKAETDHETGETLIAGMGELHLDIIVDRLKREFKVEANIGNPQVSYRETFTKTVEAEGKFVRQSGGKGQFGHVWIEFSPNDEGEGYEFEDAIVGGSVPREYIPSVDAGLQDAMENGVLAGYPLVDVKAKLYDGSYHDVDSSEAAFKVAASLALRNAAKSAGPVILEPMMAVEITVPEEYLGDVMGHISSRRGQIEGQEPRGNALIVKGTIPLSEMFGYATTLRSSTQGRGTFSMQFAHYAPVPTSIAEEIIKKNGGQA</sequence>
<dbReference type="FunFam" id="3.30.70.240:FF:000001">
    <property type="entry name" value="Elongation factor G"/>
    <property type="match status" value="1"/>
</dbReference>
<evidence type="ECO:0000313" key="12">
    <source>
        <dbReference type="Proteomes" id="UP000190409"/>
    </source>
</evidence>
<dbReference type="InterPro" id="IPR009000">
    <property type="entry name" value="Transl_B-barrel_sf"/>
</dbReference>
<organism evidence="9 12">
    <name type="scientific">Dolosigranulum pigrum</name>
    <dbReference type="NCBI Taxonomy" id="29394"/>
    <lineage>
        <taxon>Bacteria</taxon>
        <taxon>Bacillati</taxon>
        <taxon>Bacillota</taxon>
        <taxon>Bacilli</taxon>
        <taxon>Lactobacillales</taxon>
        <taxon>Carnobacteriaceae</taxon>
        <taxon>Dolosigranulum</taxon>
    </lineage>
</organism>
<dbReference type="InterPro" id="IPR035647">
    <property type="entry name" value="EFG_III/V"/>
</dbReference>
<dbReference type="EMBL" id="MUYF01000003">
    <property type="protein sequence ID" value="OOL81502.1"/>
    <property type="molecule type" value="Genomic_DNA"/>
</dbReference>
<dbReference type="InterPro" id="IPR014721">
    <property type="entry name" value="Ribsml_uS5_D2-typ_fold_subgr"/>
</dbReference>
<evidence type="ECO:0000256" key="1">
    <source>
        <dbReference type="ARBA" id="ARBA00005870"/>
    </source>
</evidence>
<dbReference type="KEGG" id="dpm:FNV33_08725"/>
<keyword evidence="6 7" id="KW-0342">GTP-binding</keyword>
<dbReference type="InterPro" id="IPR005225">
    <property type="entry name" value="Small_GTP-bd"/>
</dbReference>
<evidence type="ECO:0000256" key="6">
    <source>
        <dbReference type="ARBA" id="ARBA00023134"/>
    </source>
</evidence>
<reference evidence="10 14" key="3">
    <citation type="submission" date="2019-07" db="EMBL/GenBank/DDBJ databases">
        <title>Genome assembly of a nasal isolate of Dolosigranulum pigrum from a chronic sinusitis patient.</title>
        <authorList>
            <person name="Baig S."/>
            <person name="Overballe-Petersen S."/>
            <person name="Kaspar U."/>
            <person name="Rendboe A."/>
            <person name="de Man T."/>
            <person name="Liu C."/>
            <person name="Price L.B."/>
            <person name="Stegger M."/>
            <person name="Becker K."/>
            <person name="Skytt Andersen P."/>
        </authorList>
    </citation>
    <scope>NUCLEOTIDE SEQUENCE [LARGE SCALE GENOMIC DNA]</scope>
    <source>
        <strain evidence="10 14">83VPs-KB5</strain>
    </source>
</reference>
<keyword evidence="3 7" id="KW-0547">Nucleotide-binding</keyword>
<feature type="binding site" evidence="7">
    <location>
        <begin position="136"/>
        <end position="139"/>
    </location>
    <ligand>
        <name>GTP</name>
        <dbReference type="ChEBI" id="CHEBI:37565"/>
    </ligand>
</feature>
<evidence type="ECO:0000256" key="2">
    <source>
        <dbReference type="ARBA" id="ARBA00017872"/>
    </source>
</evidence>
<dbReference type="GO" id="GO:0003746">
    <property type="term" value="F:translation elongation factor activity"/>
    <property type="evidence" value="ECO:0007669"/>
    <property type="project" value="UniProtKB-UniRule"/>
</dbReference>
<dbReference type="Gene3D" id="3.30.230.10">
    <property type="match status" value="1"/>
</dbReference>
<evidence type="ECO:0000313" key="13">
    <source>
        <dbReference type="Proteomes" id="UP000249099"/>
    </source>
</evidence>
<evidence type="ECO:0000313" key="11">
    <source>
        <dbReference type="EMBL" id="RAN64860.1"/>
    </source>
</evidence>
<protein>
    <recommendedName>
        <fullName evidence="2 7">Elongation factor G</fullName>
        <shortName evidence="7">EF-G</shortName>
    </recommendedName>
</protein>
<dbReference type="CDD" id="cd03713">
    <property type="entry name" value="EFG_mtEFG_C"/>
    <property type="match status" value="1"/>
</dbReference>
<dbReference type="CDD" id="cd16262">
    <property type="entry name" value="EFG_III"/>
    <property type="match status" value="1"/>
</dbReference>
<dbReference type="Proteomes" id="UP000315953">
    <property type="component" value="Chromosome"/>
</dbReference>
<dbReference type="InterPro" id="IPR005517">
    <property type="entry name" value="Transl_elong_EFG/EF2_IV"/>
</dbReference>
<dbReference type="Gene3D" id="3.40.50.300">
    <property type="entry name" value="P-loop containing nucleotide triphosphate hydrolases"/>
    <property type="match status" value="1"/>
</dbReference>
<dbReference type="GO" id="GO:0003924">
    <property type="term" value="F:GTPase activity"/>
    <property type="evidence" value="ECO:0007669"/>
    <property type="project" value="InterPro"/>
</dbReference>
<dbReference type="InterPro" id="IPR009022">
    <property type="entry name" value="EFG_III"/>
</dbReference>
<keyword evidence="5 7" id="KW-0648">Protein biosynthesis</keyword>
<dbReference type="CDD" id="cd04088">
    <property type="entry name" value="EFG_mtEFG_II"/>
    <property type="match status" value="1"/>
</dbReference>
<dbReference type="NCBIfam" id="NF009381">
    <property type="entry name" value="PRK12740.1-5"/>
    <property type="match status" value="1"/>
</dbReference>
<dbReference type="RefSeq" id="WP_004635545.1">
    <property type="nucleotide sequence ID" value="NZ_CAJHJL010000007.1"/>
</dbReference>
<evidence type="ECO:0000313" key="9">
    <source>
        <dbReference type="EMBL" id="OOL81502.1"/>
    </source>
</evidence>
<feature type="binding site" evidence="7">
    <location>
        <begin position="82"/>
        <end position="86"/>
    </location>
    <ligand>
        <name>GTP</name>
        <dbReference type="ChEBI" id="CHEBI:37565"/>
    </ligand>
</feature>
<evidence type="ECO:0000256" key="3">
    <source>
        <dbReference type="ARBA" id="ARBA00022741"/>
    </source>
</evidence>
<dbReference type="InterPro" id="IPR035649">
    <property type="entry name" value="EFG_V"/>
</dbReference>
<feature type="binding site" evidence="7">
    <location>
        <begin position="18"/>
        <end position="25"/>
    </location>
    <ligand>
        <name>GTP</name>
        <dbReference type="ChEBI" id="CHEBI:37565"/>
    </ligand>
</feature>
<dbReference type="InterPro" id="IPR000640">
    <property type="entry name" value="EFG_V-like"/>
</dbReference>
<dbReference type="HAMAP" id="MF_00054_B">
    <property type="entry name" value="EF_G_EF_2_B"/>
    <property type="match status" value="1"/>
</dbReference>
<dbReference type="FunFam" id="3.30.70.870:FF:000001">
    <property type="entry name" value="Elongation factor G"/>
    <property type="match status" value="1"/>
</dbReference>
<evidence type="ECO:0000259" key="8">
    <source>
        <dbReference type="PROSITE" id="PS51722"/>
    </source>
</evidence>
<dbReference type="PANTHER" id="PTHR43261">
    <property type="entry name" value="TRANSLATION ELONGATION FACTOR G-RELATED"/>
    <property type="match status" value="1"/>
</dbReference>
<dbReference type="SUPFAM" id="SSF54211">
    <property type="entry name" value="Ribosomal protein S5 domain 2-like"/>
    <property type="match status" value="1"/>
</dbReference>
<dbReference type="Pfam" id="PF03764">
    <property type="entry name" value="EFG_IV"/>
    <property type="match status" value="1"/>
</dbReference>
<dbReference type="Pfam" id="PF14492">
    <property type="entry name" value="EFG_III"/>
    <property type="match status" value="1"/>
</dbReference>
<gene>
    <name evidence="7 10" type="primary">fusA</name>
    <name evidence="11" type="ORF">B8A44_01315</name>
    <name evidence="9" type="ORF">BWX42_07165</name>
    <name evidence="10" type="ORF">FNV33_08725</name>
</gene>
<dbReference type="Gene3D" id="2.40.30.10">
    <property type="entry name" value="Translation factors"/>
    <property type="match status" value="1"/>
</dbReference>